<feature type="domain" description="Spore germination GerAC-like C-terminal" evidence="8">
    <location>
        <begin position="212"/>
        <end position="374"/>
    </location>
</feature>
<dbReference type="Pfam" id="PF05504">
    <property type="entry name" value="Spore_GerAC"/>
    <property type="match status" value="1"/>
</dbReference>
<evidence type="ECO:0000256" key="1">
    <source>
        <dbReference type="ARBA" id="ARBA00004635"/>
    </source>
</evidence>
<feature type="domain" description="Spore germination protein N-terminal" evidence="9">
    <location>
        <begin position="22"/>
        <end position="194"/>
    </location>
</feature>
<organism evidence="10 11">
    <name type="scientific">Brevibacillus reuszeri</name>
    <dbReference type="NCBI Taxonomy" id="54915"/>
    <lineage>
        <taxon>Bacteria</taxon>
        <taxon>Bacillati</taxon>
        <taxon>Bacillota</taxon>
        <taxon>Bacilli</taxon>
        <taxon>Bacillales</taxon>
        <taxon>Paenibacillaceae</taxon>
        <taxon>Brevibacillus</taxon>
    </lineage>
</organism>
<dbReference type="PANTHER" id="PTHR35789:SF1">
    <property type="entry name" value="SPORE GERMINATION PROTEIN B3"/>
    <property type="match status" value="1"/>
</dbReference>
<comment type="caution">
    <text evidence="10">The sequence shown here is derived from an EMBL/GenBank/DDBJ whole genome shotgun (WGS) entry which is preliminary data.</text>
</comment>
<dbReference type="PANTHER" id="PTHR35789">
    <property type="entry name" value="SPORE GERMINATION PROTEIN B3"/>
    <property type="match status" value="1"/>
</dbReference>
<evidence type="ECO:0000259" key="8">
    <source>
        <dbReference type="Pfam" id="PF05504"/>
    </source>
</evidence>
<keyword evidence="4" id="KW-0732">Signal</keyword>
<dbReference type="Gene3D" id="3.30.300.210">
    <property type="entry name" value="Nutrient germinant receptor protein C, domain 3"/>
    <property type="match status" value="1"/>
</dbReference>
<evidence type="ECO:0000313" key="10">
    <source>
        <dbReference type="EMBL" id="GED70312.1"/>
    </source>
</evidence>
<dbReference type="EMBL" id="BJON01000015">
    <property type="protein sequence ID" value="GED70312.1"/>
    <property type="molecule type" value="Genomic_DNA"/>
</dbReference>
<dbReference type="Pfam" id="PF25198">
    <property type="entry name" value="Spore_GerAC_N"/>
    <property type="match status" value="1"/>
</dbReference>
<keyword evidence="5" id="KW-0472">Membrane</keyword>
<evidence type="ECO:0000256" key="2">
    <source>
        <dbReference type="ARBA" id="ARBA00007886"/>
    </source>
</evidence>
<keyword evidence="3" id="KW-0309">Germination</keyword>
<name>A0ABQ0TQX5_9BACL</name>
<reference evidence="10 11" key="1">
    <citation type="submission" date="2019-06" db="EMBL/GenBank/DDBJ databases">
        <title>Whole genome shotgun sequence of Brevibacillus reuszeri NBRC 15719.</title>
        <authorList>
            <person name="Hosoyama A."/>
            <person name="Uohara A."/>
            <person name="Ohji S."/>
            <person name="Ichikawa N."/>
        </authorList>
    </citation>
    <scope>NUCLEOTIDE SEQUENCE [LARGE SCALE GENOMIC DNA]</scope>
    <source>
        <strain evidence="10 11">NBRC 15719</strain>
    </source>
</reference>
<gene>
    <name evidence="10" type="primary">yfkR_2</name>
    <name evidence="10" type="ORF">BRE01_40140</name>
</gene>
<dbReference type="NCBIfam" id="TIGR02887">
    <property type="entry name" value="spore_ger_x_C"/>
    <property type="match status" value="1"/>
</dbReference>
<evidence type="ECO:0000256" key="3">
    <source>
        <dbReference type="ARBA" id="ARBA00022544"/>
    </source>
</evidence>
<dbReference type="PROSITE" id="PS51257">
    <property type="entry name" value="PROKAR_LIPOPROTEIN"/>
    <property type="match status" value="1"/>
</dbReference>
<keyword evidence="11" id="KW-1185">Reference proteome</keyword>
<dbReference type="InterPro" id="IPR057336">
    <property type="entry name" value="GerAC_N"/>
</dbReference>
<evidence type="ECO:0000256" key="4">
    <source>
        <dbReference type="ARBA" id="ARBA00022729"/>
    </source>
</evidence>
<dbReference type="InterPro" id="IPR008844">
    <property type="entry name" value="Spore_GerAC-like"/>
</dbReference>
<evidence type="ECO:0000313" key="11">
    <source>
        <dbReference type="Proteomes" id="UP000319578"/>
    </source>
</evidence>
<keyword evidence="7" id="KW-0449">Lipoprotein</keyword>
<dbReference type="InterPro" id="IPR046953">
    <property type="entry name" value="Spore_GerAC-like_C"/>
</dbReference>
<dbReference type="Proteomes" id="UP000319578">
    <property type="component" value="Unassembled WGS sequence"/>
</dbReference>
<keyword evidence="6" id="KW-0564">Palmitate</keyword>
<evidence type="ECO:0000259" key="9">
    <source>
        <dbReference type="Pfam" id="PF25198"/>
    </source>
</evidence>
<comment type="similarity">
    <text evidence="2">Belongs to the GerABKC lipoprotein family.</text>
</comment>
<evidence type="ECO:0000256" key="7">
    <source>
        <dbReference type="ARBA" id="ARBA00023288"/>
    </source>
</evidence>
<evidence type="ECO:0000256" key="6">
    <source>
        <dbReference type="ARBA" id="ARBA00023139"/>
    </source>
</evidence>
<comment type="subcellular location">
    <subcellularLocation>
        <location evidence="1">Membrane</location>
        <topology evidence="1">Lipid-anchor</topology>
    </subcellularLocation>
</comment>
<protein>
    <submittedName>
        <fullName evidence="10">Spore germination protein YfkR</fullName>
    </submittedName>
</protein>
<sequence>MMRIPWMMALLLSLVVIGGCWDRREVNDMAIVIAMAMDKEPNGSYRLSVQVPLVSNLGGPSGGGGGGKSGGKSFYVDSAVGTTIREANNTIQSRMSRHLYYAHHRVVVIGEKLAKEGFSDALDIVSRFPENRLTAYIVMTKGRAIDLLNAEPQFERFSGEAIREIVKSESIPVTIKDISQMLNTPGVDAFLPIFAAVDTHPKGKSKELESVGIGTFRKDKLIATYTNYEMAGLRWFHRTEPLTMNVNLGPKKILSISFQNARAKVNPSFAGGHIHFNIEVHGSAYVTENHSSLDLSQEVNSKLLEDKLSQQIKNDVKKVMEQIKQTKSDTIGLGIVLARNFPKEWKEKYRSTWDKEIPKITYQIKSKVQVVDIGQTTKNIMKEEDHS</sequence>
<accession>A0ABQ0TQX5</accession>
<evidence type="ECO:0000256" key="5">
    <source>
        <dbReference type="ARBA" id="ARBA00023136"/>
    </source>
</evidence>
<proteinExistence type="inferred from homology"/>
<dbReference type="InterPro" id="IPR038501">
    <property type="entry name" value="Spore_GerAC_C_sf"/>
</dbReference>